<dbReference type="PROSITE" id="PS51072">
    <property type="entry name" value="MHD"/>
    <property type="match status" value="1"/>
</dbReference>
<dbReference type="GO" id="GO:0030131">
    <property type="term" value="C:clathrin adaptor complex"/>
    <property type="evidence" value="ECO:0007669"/>
    <property type="project" value="UniProtKB-UniRule"/>
</dbReference>
<reference evidence="9" key="2">
    <citation type="submission" date="2020-02" db="EMBL/GenBank/DDBJ databases">
        <title>Esox lucius (northern pike) genome, fEsoLuc1, primary haplotype.</title>
        <authorList>
            <person name="Myers G."/>
            <person name="Karagic N."/>
            <person name="Meyer A."/>
            <person name="Pippel M."/>
            <person name="Reichard M."/>
            <person name="Winkler S."/>
            <person name="Tracey A."/>
            <person name="Sims Y."/>
            <person name="Howe K."/>
            <person name="Rhie A."/>
            <person name="Formenti G."/>
            <person name="Durbin R."/>
            <person name="Fedrigo O."/>
            <person name="Jarvis E.D."/>
        </authorList>
    </citation>
    <scope>NUCLEOTIDE SEQUENCE [LARGE SCALE GENOMIC DNA]</scope>
</reference>
<dbReference type="Gene3D" id="2.60.40.1170">
    <property type="entry name" value="Mu homology domain, subdomain B"/>
    <property type="match status" value="4"/>
</dbReference>
<dbReference type="PROSITE" id="PS00990">
    <property type="entry name" value="CLAT_ADAPTOR_M_1"/>
    <property type="match status" value="1"/>
</dbReference>
<dbReference type="InterPro" id="IPR011012">
    <property type="entry name" value="Longin-like_dom_sf"/>
</dbReference>
<keyword evidence="2 7" id="KW-0813">Transport</keyword>
<dbReference type="Bgee" id="ENSELUG00000022484">
    <property type="expression patterns" value="Expressed in embryo and 15 other cell types or tissues"/>
</dbReference>
<evidence type="ECO:0000313" key="10">
    <source>
        <dbReference type="Proteomes" id="UP000265140"/>
    </source>
</evidence>
<dbReference type="GO" id="GO:0006886">
    <property type="term" value="P:intracellular protein transport"/>
    <property type="evidence" value="ECO:0007669"/>
    <property type="project" value="UniProtKB-UniRule"/>
</dbReference>
<dbReference type="PANTHER" id="PTHR10529">
    <property type="entry name" value="AP COMPLEX SUBUNIT MU"/>
    <property type="match status" value="1"/>
</dbReference>
<evidence type="ECO:0000256" key="5">
    <source>
        <dbReference type="ARBA" id="ARBA00023329"/>
    </source>
</evidence>
<evidence type="ECO:0000256" key="4">
    <source>
        <dbReference type="ARBA" id="ARBA00023136"/>
    </source>
</evidence>
<dbReference type="Pfam" id="PF00928">
    <property type="entry name" value="Adap_comp_sub"/>
    <property type="match status" value="1"/>
</dbReference>
<dbReference type="SUPFAM" id="SSF64356">
    <property type="entry name" value="SNARE-like"/>
    <property type="match status" value="1"/>
</dbReference>
<accession>A0A6Q2WPP7</accession>
<evidence type="ECO:0000313" key="9">
    <source>
        <dbReference type="Ensembl" id="ENSELUP00000043519.2"/>
    </source>
</evidence>
<name>A0A6Q2WPP7_ESOLU</name>
<dbReference type="GeneTree" id="ENSGT00940000157924"/>
<comment type="similarity">
    <text evidence="1 7">Belongs to the adaptor complexes medium subunit family.</text>
</comment>
<dbReference type="CDD" id="cd14835">
    <property type="entry name" value="AP1_Mu_N"/>
    <property type="match status" value="1"/>
</dbReference>
<evidence type="ECO:0000256" key="3">
    <source>
        <dbReference type="ARBA" id="ARBA00022927"/>
    </source>
</evidence>
<evidence type="ECO:0000259" key="8">
    <source>
        <dbReference type="PROSITE" id="PS51072"/>
    </source>
</evidence>
<dbReference type="PROSITE" id="PS00991">
    <property type="entry name" value="CLAT_ADAPTOR_M_2"/>
    <property type="match status" value="1"/>
</dbReference>
<dbReference type="Gene3D" id="3.30.450.60">
    <property type="match status" value="1"/>
</dbReference>
<dbReference type="Ensembl" id="ENSELUT00000081189.2">
    <property type="protein sequence ID" value="ENSELUP00000043519.2"/>
    <property type="gene ID" value="ENSELUG00000022484.3"/>
</dbReference>
<evidence type="ECO:0000256" key="7">
    <source>
        <dbReference type="PIRNR" id="PIRNR005992"/>
    </source>
</evidence>
<comment type="function">
    <text evidence="6 7">Subunit of clathrin-associated adaptor protein complex 1 that plays a role in protein sorting in the trans-Golgi network (TGN) and endosomes. The AP complexes mediate the recruitment of clathrin to membranes and the recognition of sorting signals within the cytosolic tails of transmembrane cargo molecules.</text>
</comment>
<dbReference type="FunFam" id="3.30.450.60:FF:000006">
    <property type="entry name" value="AP-1 complex subunit mu-1 isoform 1"/>
    <property type="match status" value="1"/>
</dbReference>
<dbReference type="SUPFAM" id="SSF49447">
    <property type="entry name" value="Second domain of Mu2 adaptin subunit (ap50) of ap2 adaptor"/>
    <property type="match status" value="1"/>
</dbReference>
<dbReference type="InterPro" id="IPR036168">
    <property type="entry name" value="AP2_Mu_C_sf"/>
</dbReference>
<keyword evidence="7" id="KW-0333">Golgi apparatus</keyword>
<dbReference type="AlphaFoldDB" id="A0A6Q2WPP7"/>
<evidence type="ECO:0000256" key="1">
    <source>
        <dbReference type="ARBA" id="ARBA00005324"/>
    </source>
</evidence>
<evidence type="ECO:0000256" key="6">
    <source>
        <dbReference type="ARBA" id="ARBA00057121"/>
    </source>
</evidence>
<dbReference type="GO" id="GO:0016192">
    <property type="term" value="P:vesicle-mediated transport"/>
    <property type="evidence" value="ECO:0007669"/>
    <property type="project" value="InterPro"/>
</dbReference>
<evidence type="ECO:0000256" key="2">
    <source>
        <dbReference type="ARBA" id="ARBA00022448"/>
    </source>
</evidence>
<keyword evidence="10" id="KW-1185">Reference proteome</keyword>
<dbReference type="InterPro" id="IPR018240">
    <property type="entry name" value="Clathrin_mu_CS"/>
</dbReference>
<dbReference type="Proteomes" id="UP000265140">
    <property type="component" value="Chromosome 8"/>
</dbReference>
<comment type="subcellular location">
    <subcellularLocation>
        <location evidence="7">Golgi apparatus</location>
    </subcellularLocation>
    <subcellularLocation>
        <location evidence="7">Cytoplasmic vesicle</location>
        <location evidence="7">Clathrin-coated vesicle membrane</location>
        <topology evidence="7">Peripheral membrane protein</topology>
        <orientation evidence="7">Cytoplasmic side</orientation>
    </subcellularLocation>
</comment>
<dbReference type="PRINTS" id="PR00314">
    <property type="entry name" value="CLATHRINADPT"/>
</dbReference>
<dbReference type="InterPro" id="IPR001392">
    <property type="entry name" value="Clathrin_mu"/>
</dbReference>
<keyword evidence="4 7" id="KW-0472">Membrane</keyword>
<gene>
    <name evidence="9" type="primary">AP1M1</name>
</gene>
<reference evidence="9" key="3">
    <citation type="submission" date="2025-08" db="UniProtKB">
        <authorList>
            <consortium name="Ensembl"/>
        </authorList>
    </citation>
    <scope>IDENTIFICATION</scope>
</reference>
<proteinExistence type="inferred from homology"/>
<protein>
    <recommendedName>
        <fullName evidence="7">AP-1 complex subunit mu-1</fullName>
    </recommendedName>
</protein>
<dbReference type="GO" id="GO:0005794">
    <property type="term" value="C:Golgi apparatus"/>
    <property type="evidence" value="ECO:0007669"/>
    <property type="project" value="UniProtKB-SubCell"/>
</dbReference>
<dbReference type="GO" id="GO:0030665">
    <property type="term" value="C:clathrin-coated vesicle membrane"/>
    <property type="evidence" value="ECO:0007669"/>
    <property type="project" value="UniProtKB-SubCell"/>
</dbReference>
<feature type="domain" description="MHD" evidence="8">
    <location>
        <begin position="166"/>
        <end position="384"/>
    </location>
</feature>
<dbReference type="InterPro" id="IPR028565">
    <property type="entry name" value="MHD"/>
</dbReference>
<reference evidence="9" key="4">
    <citation type="submission" date="2025-09" db="UniProtKB">
        <authorList>
            <consortium name="Ensembl"/>
        </authorList>
    </citation>
    <scope>IDENTIFICATION</scope>
</reference>
<organism evidence="9 10">
    <name type="scientific">Esox lucius</name>
    <name type="common">Northern pike</name>
    <dbReference type="NCBI Taxonomy" id="8010"/>
    <lineage>
        <taxon>Eukaryota</taxon>
        <taxon>Metazoa</taxon>
        <taxon>Chordata</taxon>
        <taxon>Craniata</taxon>
        <taxon>Vertebrata</taxon>
        <taxon>Euteleostomi</taxon>
        <taxon>Actinopterygii</taxon>
        <taxon>Neopterygii</taxon>
        <taxon>Teleostei</taxon>
        <taxon>Protacanthopterygii</taxon>
        <taxon>Esociformes</taxon>
        <taxon>Esocidae</taxon>
        <taxon>Esox</taxon>
    </lineage>
</organism>
<keyword evidence="5 7" id="KW-0968">Cytoplasmic vesicle</keyword>
<dbReference type="PIRSF" id="PIRSF005992">
    <property type="entry name" value="Clathrin_mu"/>
    <property type="match status" value="1"/>
</dbReference>
<sequence>HFLSTVYVILRMVLVCRNYRGDVDMSEIEHFMPILMDREEEGNLSPILAHGGVRFMWIKHNNLYLVATSKKNACVSLVFSFLYKIIQVFSEYFKELEEESIRDNFVIIYELMDELMDFGYPQTTDSKILQEYITQEGHKLDTGGPRPPATVTNAVSWRSEGIKYRKNEVFLDVIESVNLLEVARTHISTGFLSCHTLTLHLSLLLVTGGKSKSVELEDTKFHQCVRLSRFENDRTISFIPPDGEFELMSYRLNTHVKPLIWIESVIEKHSHSRIEYMIKGGKEYLMRAHFGLPSVEAEDKEGKPPISVKFEIPYFTTSGIQVRYLKIIEKSGYQALPWVRYITQNGYGLWKIREQTIWHVNLLVALCSARLCTGGPGSTGPVLM</sequence>
<reference evidence="10" key="1">
    <citation type="journal article" date="2014" name="PLoS ONE">
        <title>The genome and linkage map of the northern pike (Esox lucius): conserved synteny revealed between the salmonid sister group and the Neoteleostei.</title>
        <authorList>
            <person name="Rondeau E.B."/>
            <person name="Minkley D.R."/>
            <person name="Leong J.S."/>
            <person name="Messmer A.M."/>
            <person name="Jantzen J.R."/>
            <person name="von Schalburg K.R."/>
            <person name="Lemon C."/>
            <person name="Bird N.H."/>
            <person name="Koop B.F."/>
        </authorList>
    </citation>
    <scope>NUCLEOTIDE SEQUENCE</scope>
</reference>
<keyword evidence="3 7" id="KW-0653">Protein transport</keyword>
<dbReference type="InterPro" id="IPR050431">
    <property type="entry name" value="Adaptor_comp_med_subunit"/>
</dbReference>